<dbReference type="SUPFAM" id="SSF117839">
    <property type="entry name" value="WWE domain"/>
    <property type="match status" value="1"/>
</dbReference>
<accession>A0A261Y7A8</accession>
<evidence type="ECO:0000313" key="1">
    <source>
        <dbReference type="EMBL" id="OZJ06506.1"/>
    </source>
</evidence>
<gene>
    <name evidence="1" type="ORF">BZG36_00631</name>
</gene>
<evidence type="ECO:0000313" key="2">
    <source>
        <dbReference type="Proteomes" id="UP000242875"/>
    </source>
</evidence>
<organism evidence="1 2">
    <name type="scientific">Bifiguratus adelaidae</name>
    <dbReference type="NCBI Taxonomy" id="1938954"/>
    <lineage>
        <taxon>Eukaryota</taxon>
        <taxon>Fungi</taxon>
        <taxon>Fungi incertae sedis</taxon>
        <taxon>Mucoromycota</taxon>
        <taxon>Mucoromycotina</taxon>
        <taxon>Endogonomycetes</taxon>
        <taxon>Endogonales</taxon>
        <taxon>Endogonales incertae sedis</taxon>
        <taxon>Bifiguratus</taxon>
    </lineage>
</organism>
<dbReference type="EMBL" id="MVBO01000003">
    <property type="protein sequence ID" value="OZJ06506.1"/>
    <property type="molecule type" value="Genomic_DNA"/>
</dbReference>
<proteinExistence type="predicted"/>
<name>A0A261Y7A8_9FUNG</name>
<comment type="caution">
    <text evidence="1">The sequence shown here is derived from an EMBL/GenBank/DDBJ whole genome shotgun (WGS) entry which is preliminary data.</text>
</comment>
<dbReference type="Proteomes" id="UP000242875">
    <property type="component" value="Unassembled WGS sequence"/>
</dbReference>
<dbReference type="AlphaFoldDB" id="A0A261Y7A8"/>
<protein>
    <submittedName>
        <fullName evidence="1">Uncharacterized protein</fullName>
    </submittedName>
</protein>
<sequence>MSAIWCYQKEGKWEPFSAKNQARIDRKAQEGWGYVDLVEPQAFGEDALSIVFDCSMNGRPSFSGTMETIQQGSLRVQKLIKHYQQVVSDHGLRGVAEA</sequence>
<keyword evidence="2" id="KW-1185">Reference proteome</keyword>
<dbReference type="InterPro" id="IPR037197">
    <property type="entry name" value="WWE_dom_sf"/>
</dbReference>
<reference evidence="1 2" key="1">
    <citation type="journal article" date="2017" name="Mycologia">
        <title>Bifiguratus adelaidae, gen. et sp. nov., a new member of Mucoromycotina in endophytic and soil-dwelling habitats.</title>
        <authorList>
            <person name="Torres-Cruz T.J."/>
            <person name="Billingsley Tobias T.L."/>
            <person name="Almatruk M."/>
            <person name="Hesse C."/>
            <person name="Kuske C.R."/>
            <person name="Desiro A."/>
            <person name="Benucci G.M."/>
            <person name="Bonito G."/>
            <person name="Stajich J.E."/>
            <person name="Dunlap C."/>
            <person name="Arnold A.E."/>
            <person name="Porras-Alfaro A."/>
        </authorList>
    </citation>
    <scope>NUCLEOTIDE SEQUENCE [LARGE SCALE GENOMIC DNA]</scope>
    <source>
        <strain evidence="1 2">AZ0501</strain>
    </source>
</reference>